<feature type="non-terminal residue" evidence="2">
    <location>
        <position position="38"/>
    </location>
</feature>
<reference evidence="3" key="1">
    <citation type="submission" date="2017-09" db="EMBL/GenBank/DDBJ databases">
        <title>Depth-based differentiation of microbial function through sediment-hosted aquifers and enrichment of novel symbionts in the deep terrestrial subsurface.</title>
        <authorList>
            <person name="Probst A.J."/>
            <person name="Ladd B."/>
            <person name="Jarett J.K."/>
            <person name="Geller-Mcgrath D.E."/>
            <person name="Sieber C.M.K."/>
            <person name="Emerson J.B."/>
            <person name="Anantharaman K."/>
            <person name="Thomas B.C."/>
            <person name="Malmstrom R."/>
            <person name="Stieglmeier M."/>
            <person name="Klingl A."/>
            <person name="Woyke T."/>
            <person name="Ryan C.M."/>
            <person name="Banfield J.F."/>
        </authorList>
    </citation>
    <scope>NUCLEOTIDE SEQUENCE [LARGE SCALE GENOMIC DNA]</scope>
</reference>
<dbReference type="PANTHER" id="PTHR11451">
    <property type="entry name" value="THREONINE-TRNA LIGASE"/>
    <property type="match status" value="1"/>
</dbReference>
<evidence type="ECO:0000313" key="3">
    <source>
        <dbReference type="Proteomes" id="UP000228762"/>
    </source>
</evidence>
<dbReference type="GO" id="GO:0004829">
    <property type="term" value="F:threonine-tRNA ligase activity"/>
    <property type="evidence" value="ECO:0007669"/>
    <property type="project" value="TreeGrafter"/>
</dbReference>
<sequence length="38" mass="4355">VGEAAFYGPKIDFMTHDSLGREWQVATIQLDVNMPNRF</sequence>
<gene>
    <name evidence="2" type="ORF">COW57_03985</name>
</gene>
<accession>A0A2M7EJE1</accession>
<dbReference type="GO" id="GO:0006435">
    <property type="term" value="P:threonyl-tRNA aminoacylation"/>
    <property type="evidence" value="ECO:0007669"/>
    <property type="project" value="TreeGrafter"/>
</dbReference>
<dbReference type="SUPFAM" id="SSF55681">
    <property type="entry name" value="Class II aaRS and biotin synthetases"/>
    <property type="match status" value="1"/>
</dbReference>
<dbReference type="InterPro" id="IPR045864">
    <property type="entry name" value="aa-tRNA-synth_II/BPL/LPL"/>
</dbReference>
<comment type="caution">
    <text evidence="2">The sequence shown here is derived from an EMBL/GenBank/DDBJ whole genome shotgun (WGS) entry which is preliminary data.</text>
</comment>
<dbReference type="Proteomes" id="UP000228762">
    <property type="component" value="Unassembled WGS sequence"/>
</dbReference>
<dbReference type="EMBL" id="PFEV01000186">
    <property type="protein sequence ID" value="PIV70677.1"/>
    <property type="molecule type" value="Genomic_DNA"/>
</dbReference>
<feature type="non-terminal residue" evidence="2">
    <location>
        <position position="1"/>
    </location>
</feature>
<evidence type="ECO:0000313" key="2">
    <source>
        <dbReference type="EMBL" id="PIV70677.1"/>
    </source>
</evidence>
<organism evidence="2 3">
    <name type="scientific">Candidatus Roizmanbacteria bacterium CG17_big_fil_post_rev_8_21_14_2_50_39_7</name>
    <dbReference type="NCBI Taxonomy" id="1974858"/>
    <lineage>
        <taxon>Bacteria</taxon>
        <taxon>Candidatus Roizmaniibacteriota</taxon>
    </lineage>
</organism>
<dbReference type="AlphaFoldDB" id="A0A2M7EJE1"/>
<evidence type="ECO:0000256" key="1">
    <source>
        <dbReference type="ARBA" id="ARBA00022917"/>
    </source>
</evidence>
<proteinExistence type="predicted"/>
<keyword evidence="1" id="KW-0648">Protein biosynthesis</keyword>
<name>A0A2M7EJE1_9BACT</name>
<protein>
    <submittedName>
        <fullName evidence="2">Uncharacterized protein</fullName>
    </submittedName>
</protein>
<dbReference type="Gene3D" id="3.30.930.10">
    <property type="entry name" value="Bira Bifunctional Protein, Domain 2"/>
    <property type="match status" value="1"/>
</dbReference>
<dbReference type="PANTHER" id="PTHR11451:SF44">
    <property type="entry name" value="THREONINE--TRNA LIGASE, CHLOROPLASTIC_MITOCHONDRIAL 2"/>
    <property type="match status" value="1"/>
</dbReference>